<feature type="signal peptide" evidence="2">
    <location>
        <begin position="1"/>
        <end position="18"/>
    </location>
</feature>
<name>A0A841HWD2_9GAMM</name>
<keyword evidence="1" id="KW-0812">Transmembrane</keyword>
<sequence length="200" mass="21333">MRALVLLSLLFTSGQLFAKPVSIWEISGSLVSVTESGAATPFTVGDPVLGWFGIREVATPGSIFGPVEPRGAGLFLSVSGVSFLASPIWSPVSYPNDLVGYAQGMQMVGLPLDYLYRDMVISTEGDSQFGVKTGTLLINAATDDIVPMSFNLVADITVRHVRRGAAKIPEPGLFSMMSIGVALLLFANRRRARTPIIRSA</sequence>
<protein>
    <recommendedName>
        <fullName evidence="5">PEP-CTERM protein-sorting domain-containing protein</fullName>
    </recommendedName>
</protein>
<evidence type="ECO:0000313" key="4">
    <source>
        <dbReference type="Proteomes" id="UP000588068"/>
    </source>
</evidence>
<dbReference type="Proteomes" id="UP000588068">
    <property type="component" value="Unassembled WGS sequence"/>
</dbReference>
<feature type="chain" id="PRO_5032745955" description="PEP-CTERM protein-sorting domain-containing protein" evidence="2">
    <location>
        <begin position="19"/>
        <end position="200"/>
    </location>
</feature>
<comment type="caution">
    <text evidence="3">The sequence shown here is derived from an EMBL/GenBank/DDBJ whole genome shotgun (WGS) entry which is preliminary data.</text>
</comment>
<evidence type="ECO:0008006" key="5">
    <source>
        <dbReference type="Google" id="ProtNLM"/>
    </source>
</evidence>
<keyword evidence="2" id="KW-0732">Signal</keyword>
<evidence type="ECO:0000313" key="3">
    <source>
        <dbReference type="EMBL" id="MBB6096218.1"/>
    </source>
</evidence>
<keyword evidence="4" id="KW-1185">Reference proteome</keyword>
<keyword evidence="1" id="KW-1133">Transmembrane helix</keyword>
<dbReference type="EMBL" id="JACHHZ010000007">
    <property type="protein sequence ID" value="MBB6096218.1"/>
    <property type="molecule type" value="Genomic_DNA"/>
</dbReference>
<keyword evidence="1" id="KW-0472">Membrane</keyword>
<gene>
    <name evidence="3" type="ORF">HNQ60_005140</name>
</gene>
<dbReference type="AlphaFoldDB" id="A0A841HWD2"/>
<organism evidence="3 4">
    <name type="scientific">Povalibacter uvarum</name>
    <dbReference type="NCBI Taxonomy" id="732238"/>
    <lineage>
        <taxon>Bacteria</taxon>
        <taxon>Pseudomonadati</taxon>
        <taxon>Pseudomonadota</taxon>
        <taxon>Gammaproteobacteria</taxon>
        <taxon>Steroidobacterales</taxon>
        <taxon>Steroidobacteraceae</taxon>
        <taxon>Povalibacter</taxon>
    </lineage>
</organism>
<reference evidence="3 4" key="1">
    <citation type="submission" date="2020-08" db="EMBL/GenBank/DDBJ databases">
        <title>Genomic Encyclopedia of Type Strains, Phase IV (KMG-IV): sequencing the most valuable type-strain genomes for metagenomic binning, comparative biology and taxonomic classification.</title>
        <authorList>
            <person name="Goeker M."/>
        </authorList>
    </citation>
    <scope>NUCLEOTIDE SEQUENCE [LARGE SCALE GENOMIC DNA]</scope>
    <source>
        <strain evidence="3 4">DSM 26723</strain>
    </source>
</reference>
<evidence type="ECO:0000256" key="1">
    <source>
        <dbReference type="SAM" id="Phobius"/>
    </source>
</evidence>
<proteinExistence type="predicted"/>
<evidence type="ECO:0000256" key="2">
    <source>
        <dbReference type="SAM" id="SignalP"/>
    </source>
</evidence>
<feature type="transmembrane region" description="Helical" evidence="1">
    <location>
        <begin position="171"/>
        <end position="188"/>
    </location>
</feature>
<dbReference type="RefSeq" id="WP_184335612.1">
    <property type="nucleotide sequence ID" value="NZ_JACHHZ010000007.1"/>
</dbReference>
<accession>A0A841HWD2</accession>